<dbReference type="InterPro" id="IPR036815">
    <property type="entry name" value="14-3-3_dom_sf"/>
</dbReference>
<organism evidence="3 4">
    <name type="scientific">Reticulomyxa filosa</name>
    <dbReference type="NCBI Taxonomy" id="46433"/>
    <lineage>
        <taxon>Eukaryota</taxon>
        <taxon>Sar</taxon>
        <taxon>Rhizaria</taxon>
        <taxon>Retaria</taxon>
        <taxon>Foraminifera</taxon>
        <taxon>Monothalamids</taxon>
        <taxon>Reticulomyxidae</taxon>
        <taxon>Reticulomyxa</taxon>
    </lineage>
</organism>
<keyword evidence="1" id="KW-0175">Coiled coil</keyword>
<evidence type="ECO:0000256" key="2">
    <source>
        <dbReference type="SAM" id="MobiDB-lite"/>
    </source>
</evidence>
<feature type="non-terminal residue" evidence="3">
    <location>
        <position position="229"/>
    </location>
</feature>
<keyword evidence="4" id="KW-1185">Reference proteome</keyword>
<feature type="compositionally biased region" description="Low complexity" evidence="2">
    <location>
        <begin position="148"/>
        <end position="166"/>
    </location>
</feature>
<dbReference type="EMBL" id="ASPP01010374">
    <property type="protein sequence ID" value="ETO22908.1"/>
    <property type="molecule type" value="Genomic_DNA"/>
</dbReference>
<reference evidence="3 4" key="1">
    <citation type="journal article" date="2013" name="Curr. Biol.">
        <title>The Genome of the Foraminiferan Reticulomyxa filosa.</title>
        <authorList>
            <person name="Glockner G."/>
            <person name="Hulsmann N."/>
            <person name="Schleicher M."/>
            <person name="Noegel A.A."/>
            <person name="Eichinger L."/>
            <person name="Gallinger C."/>
            <person name="Pawlowski J."/>
            <person name="Sierra R."/>
            <person name="Euteneuer U."/>
            <person name="Pillet L."/>
            <person name="Moustafa A."/>
            <person name="Platzer M."/>
            <person name="Groth M."/>
            <person name="Szafranski K."/>
            <person name="Schliwa M."/>
        </authorList>
    </citation>
    <scope>NUCLEOTIDE SEQUENCE [LARGE SCALE GENOMIC DNA]</scope>
</reference>
<proteinExistence type="predicted"/>
<feature type="region of interest" description="Disordered" evidence="2">
    <location>
        <begin position="142"/>
        <end position="175"/>
    </location>
</feature>
<dbReference type="Proteomes" id="UP000023152">
    <property type="component" value="Unassembled WGS sequence"/>
</dbReference>
<evidence type="ECO:0000256" key="1">
    <source>
        <dbReference type="SAM" id="Coils"/>
    </source>
</evidence>
<sequence length="229" mass="27130">WIKKKVNNLCRFEQSKKNKRWKHWVVQIPFFFRKKIEKMAKNVPIKQTLAHYIFQAMLAQKCHQYKDMRGYMKELVNRKTTALTELERNLFVTSYQQEIMQLKKAYEIVTRKIEKWTQAAMGRRTSTQRSNTEERMNWMGGLRLNVGDDNNNDNNNNNNNNDNNNDTNEDENENENDYKIQEATSYRSKIAKECVLLCHEGIHQIKQHVLPLVDSSICPLYALVDKAIA</sequence>
<feature type="non-terminal residue" evidence="3">
    <location>
        <position position="1"/>
    </location>
</feature>
<feature type="coiled-coil region" evidence="1">
    <location>
        <begin position="92"/>
        <end position="119"/>
    </location>
</feature>
<evidence type="ECO:0000313" key="4">
    <source>
        <dbReference type="Proteomes" id="UP000023152"/>
    </source>
</evidence>
<name>X6NAK4_RETFI</name>
<dbReference type="Gene3D" id="1.20.190.20">
    <property type="entry name" value="14-3-3 domain"/>
    <property type="match status" value="1"/>
</dbReference>
<dbReference type="SUPFAM" id="SSF48445">
    <property type="entry name" value="14-3-3 protein"/>
    <property type="match status" value="1"/>
</dbReference>
<evidence type="ECO:0000313" key="3">
    <source>
        <dbReference type="EMBL" id="ETO22908.1"/>
    </source>
</evidence>
<dbReference type="AlphaFoldDB" id="X6NAK4"/>
<gene>
    <name evidence="3" type="ORF">RFI_14284</name>
</gene>
<protein>
    <submittedName>
        <fullName evidence="3">Uncharacterized protein</fullName>
    </submittedName>
</protein>
<comment type="caution">
    <text evidence="3">The sequence shown here is derived from an EMBL/GenBank/DDBJ whole genome shotgun (WGS) entry which is preliminary data.</text>
</comment>
<accession>X6NAK4</accession>